<keyword evidence="4" id="KW-1185">Reference proteome</keyword>
<dbReference type="InterPro" id="IPR035919">
    <property type="entry name" value="EAL_sf"/>
</dbReference>
<evidence type="ECO:0000313" key="3">
    <source>
        <dbReference type="EMBL" id="AJG24678.1"/>
    </source>
</evidence>
<dbReference type="InterPro" id="IPR000644">
    <property type="entry name" value="CBS_dom"/>
</dbReference>
<dbReference type="InterPro" id="IPR001633">
    <property type="entry name" value="EAL_dom"/>
</dbReference>
<dbReference type="PANTHER" id="PTHR33121">
    <property type="entry name" value="CYCLIC DI-GMP PHOSPHODIESTERASE PDEF"/>
    <property type="match status" value="1"/>
</dbReference>
<dbReference type="InterPro" id="IPR000160">
    <property type="entry name" value="GGDEF_dom"/>
</dbReference>
<dbReference type="CDD" id="cd01948">
    <property type="entry name" value="EAL"/>
    <property type="match status" value="1"/>
</dbReference>
<feature type="domain" description="GGDEF" evidence="2">
    <location>
        <begin position="371"/>
        <end position="522"/>
    </location>
</feature>
<dbReference type="InterPro" id="IPR046342">
    <property type="entry name" value="CBS_dom_sf"/>
</dbReference>
<dbReference type="STRING" id="68895.RR42_s3097"/>
<protein>
    <submittedName>
        <fullName evidence="3">EAL domain protein</fullName>
    </submittedName>
</protein>
<dbReference type="SMART" id="SM00052">
    <property type="entry name" value="EAL"/>
    <property type="match status" value="1"/>
</dbReference>
<dbReference type="PANTHER" id="PTHR33121:SF76">
    <property type="entry name" value="SIGNALING PROTEIN"/>
    <property type="match status" value="1"/>
</dbReference>
<accession>A0A0C4YNU9</accession>
<dbReference type="SMART" id="SM00267">
    <property type="entry name" value="GGDEF"/>
    <property type="match status" value="1"/>
</dbReference>
<dbReference type="GO" id="GO:0071111">
    <property type="term" value="F:cyclic-guanylate-specific phosphodiesterase activity"/>
    <property type="evidence" value="ECO:0007669"/>
    <property type="project" value="InterPro"/>
</dbReference>
<evidence type="ECO:0000259" key="2">
    <source>
        <dbReference type="PROSITE" id="PS50887"/>
    </source>
</evidence>
<dbReference type="Pfam" id="PF00990">
    <property type="entry name" value="GGDEF"/>
    <property type="match status" value="1"/>
</dbReference>
<dbReference type="AlphaFoldDB" id="A0A0C4YNU9"/>
<dbReference type="KEGG" id="cbw:RR42_s3097"/>
<dbReference type="InterPro" id="IPR043128">
    <property type="entry name" value="Rev_trsase/Diguanyl_cyclase"/>
</dbReference>
<dbReference type="Pfam" id="PF00563">
    <property type="entry name" value="EAL"/>
    <property type="match status" value="1"/>
</dbReference>
<dbReference type="SUPFAM" id="SSF141868">
    <property type="entry name" value="EAL domain-like"/>
    <property type="match status" value="1"/>
</dbReference>
<organism evidence="3 4">
    <name type="scientific">Cupriavidus basilensis</name>
    <dbReference type="NCBI Taxonomy" id="68895"/>
    <lineage>
        <taxon>Bacteria</taxon>
        <taxon>Pseudomonadati</taxon>
        <taxon>Pseudomonadota</taxon>
        <taxon>Betaproteobacteria</taxon>
        <taxon>Burkholderiales</taxon>
        <taxon>Burkholderiaceae</taxon>
        <taxon>Cupriavidus</taxon>
    </lineage>
</organism>
<evidence type="ECO:0000313" key="4">
    <source>
        <dbReference type="Proteomes" id="UP000031843"/>
    </source>
</evidence>
<dbReference type="Gene3D" id="3.20.20.450">
    <property type="entry name" value="EAL domain"/>
    <property type="match status" value="1"/>
</dbReference>
<dbReference type="Pfam" id="PF00571">
    <property type="entry name" value="CBS"/>
    <property type="match status" value="1"/>
</dbReference>
<sequence length="522" mass="57131">MVRLERFAARVCIAAFARAGLPGKLFLNFSAEAIREMVSCEIDVRQFLGAVRFPVERIVVELTEQTSPEPLESLESSLRVLREAGAQLALDDYGQGNANLGLWIALRPDYVKIDRSIVNGVAKSPFRLAALRCMQELANAGNAILIAEGLETVEDLTVCRDIGITFAQGFVLGKPSPKPSVKLEAQARAAIGANAISVFPEAVKLAPRAFSASRLLINAPSVAPATRNDDVLNILTRHPSLHAVAIVKSGRPIGLINRRTFVDAYALPYHRELFGRRSCMEFANTSPMLVEKNASMEQLAQLLTSEDQRYLSDGLVIVEQGQYVGLATGEDLVRAVTEVRIEAARYANPLTFLPGNMPIDAHIRRLVESGAPFHACYCDLNSFKPFNDHYGYWLGDEMLKLAAGVLSEACDQHKDFLGHVGGDDFLILFQTEDWESRVRTAMKRFNASAVQLYAPVDIEAGGIQSEDRHGDLRFYGFVTIAVGVVPVGLCSNIGCDDIATLAAAAKREAKRSGDNFYVCRNN</sequence>
<proteinExistence type="predicted"/>
<dbReference type="Gene3D" id="3.10.580.10">
    <property type="entry name" value="CBS-domain"/>
    <property type="match status" value="1"/>
</dbReference>
<reference evidence="3 4" key="1">
    <citation type="journal article" date="2015" name="Genome Announc.">
        <title>Complete Genome Sequence of Cupriavidus basilensis 4G11, Isolated from the Oak Ridge Field Research Center Site.</title>
        <authorList>
            <person name="Ray J."/>
            <person name="Waters R.J."/>
            <person name="Skerker J.M."/>
            <person name="Kuehl J.V."/>
            <person name="Price M.N."/>
            <person name="Huang J."/>
            <person name="Chakraborty R."/>
            <person name="Arkin A.P."/>
            <person name="Deutschbauer A."/>
        </authorList>
    </citation>
    <scope>NUCLEOTIDE SEQUENCE [LARGE SCALE GENOMIC DNA]</scope>
    <source>
        <strain evidence="3">4G11</strain>
    </source>
</reference>
<gene>
    <name evidence="3" type="ORF">RR42_s3097</name>
</gene>
<dbReference type="SUPFAM" id="SSF55073">
    <property type="entry name" value="Nucleotide cyclase"/>
    <property type="match status" value="1"/>
</dbReference>
<dbReference type="InterPro" id="IPR050706">
    <property type="entry name" value="Cyclic-di-GMP_PDE-like"/>
</dbReference>
<dbReference type="PROSITE" id="PS50883">
    <property type="entry name" value="EAL"/>
    <property type="match status" value="1"/>
</dbReference>
<evidence type="ECO:0000259" key="1">
    <source>
        <dbReference type="PROSITE" id="PS50883"/>
    </source>
</evidence>
<feature type="domain" description="EAL" evidence="1">
    <location>
        <begin position="1"/>
        <end position="189"/>
    </location>
</feature>
<dbReference type="SUPFAM" id="SSF54631">
    <property type="entry name" value="CBS-domain pair"/>
    <property type="match status" value="1"/>
</dbReference>
<dbReference type="EMBL" id="CP010537">
    <property type="protein sequence ID" value="AJG24678.1"/>
    <property type="molecule type" value="Genomic_DNA"/>
</dbReference>
<dbReference type="Proteomes" id="UP000031843">
    <property type="component" value="Chromosome secondary"/>
</dbReference>
<dbReference type="Gene3D" id="3.30.70.270">
    <property type="match status" value="1"/>
</dbReference>
<dbReference type="CDD" id="cd04598">
    <property type="entry name" value="CBS_pair_GGDEF_EAL"/>
    <property type="match status" value="1"/>
</dbReference>
<name>A0A0C4YNU9_9BURK</name>
<dbReference type="InterPro" id="IPR029787">
    <property type="entry name" value="Nucleotide_cyclase"/>
</dbReference>
<dbReference type="PROSITE" id="PS50887">
    <property type="entry name" value="GGDEF"/>
    <property type="match status" value="1"/>
</dbReference>
<dbReference type="NCBIfam" id="TIGR00254">
    <property type="entry name" value="GGDEF"/>
    <property type="match status" value="1"/>
</dbReference>